<dbReference type="InterPro" id="IPR013651">
    <property type="entry name" value="ATP-grasp_RimK-type"/>
</dbReference>
<dbReference type="SUPFAM" id="SSF56059">
    <property type="entry name" value="Glutathione synthetase ATP-binding domain-like"/>
    <property type="match status" value="1"/>
</dbReference>
<sequence length="290" mass="32638">MKITLLTTLISLAENRRIAEEIESLGHEFNLVSLKEFDFSTRNGKFTSDFLDNFESDIIIVRGVFNAMKPISALLLDMQKNGVKIFDNNFLDHQYSINKIADIVKLSLSSIPVPDTVYTREFKLYPKKVQSVGYPAVIKSTRTGKGASVFKINSPSELESFIKTKESQGKEAKNFLIQEFIPYEYDLRCLIIGKDVFTMRRIPGEGEFRANFSLGGSVELFDLDEPGLNLAKSALRAINMSVGGVDILITPDNRRYILEVNHTAGMIGMEKATEKNITKLYVEHAINHAK</sequence>
<proteinExistence type="predicted"/>
<dbReference type="PANTHER" id="PTHR21621:SF0">
    <property type="entry name" value="BETA-CITRYLGLUTAMATE SYNTHASE B-RELATED"/>
    <property type="match status" value="1"/>
</dbReference>
<protein>
    <recommendedName>
        <fullName evidence="2">ATP-grasp domain-containing protein</fullName>
    </recommendedName>
</protein>
<dbReference type="GO" id="GO:0005524">
    <property type="term" value="F:ATP binding"/>
    <property type="evidence" value="ECO:0007669"/>
    <property type="project" value="UniProtKB-UniRule"/>
</dbReference>
<dbReference type="Pfam" id="PF08443">
    <property type="entry name" value="RimK"/>
    <property type="match status" value="1"/>
</dbReference>
<keyword evidence="1" id="KW-0067">ATP-binding</keyword>
<feature type="domain" description="ATP-grasp" evidence="2">
    <location>
        <begin position="103"/>
        <end position="286"/>
    </location>
</feature>
<dbReference type="Gene3D" id="3.40.50.20">
    <property type="match status" value="1"/>
</dbReference>
<evidence type="ECO:0000256" key="1">
    <source>
        <dbReference type="PROSITE-ProRule" id="PRU00409"/>
    </source>
</evidence>
<dbReference type="InterPro" id="IPR011761">
    <property type="entry name" value="ATP-grasp"/>
</dbReference>
<name>A0A1F8CTL7_9BACT</name>
<gene>
    <name evidence="3" type="ORF">A2382_01875</name>
</gene>
<evidence type="ECO:0000313" key="3">
    <source>
        <dbReference type="EMBL" id="OGM79650.1"/>
    </source>
</evidence>
<dbReference type="PROSITE" id="PS50975">
    <property type="entry name" value="ATP_GRASP"/>
    <property type="match status" value="1"/>
</dbReference>
<keyword evidence="1" id="KW-0547">Nucleotide-binding</keyword>
<organism evidence="3 4">
    <name type="scientific">Candidatus Woesebacteria bacterium RIFOXYB1_FULL_38_16</name>
    <dbReference type="NCBI Taxonomy" id="1802538"/>
    <lineage>
        <taxon>Bacteria</taxon>
        <taxon>Candidatus Woeseibacteriota</taxon>
    </lineage>
</organism>
<comment type="caution">
    <text evidence="3">The sequence shown here is derived from an EMBL/GenBank/DDBJ whole genome shotgun (WGS) entry which is preliminary data.</text>
</comment>
<evidence type="ECO:0000313" key="4">
    <source>
        <dbReference type="Proteomes" id="UP000178999"/>
    </source>
</evidence>
<dbReference type="PANTHER" id="PTHR21621">
    <property type="entry name" value="RIBOSOMAL PROTEIN S6 MODIFICATION PROTEIN"/>
    <property type="match status" value="1"/>
</dbReference>
<dbReference type="GO" id="GO:0016879">
    <property type="term" value="F:ligase activity, forming carbon-nitrogen bonds"/>
    <property type="evidence" value="ECO:0007669"/>
    <property type="project" value="TreeGrafter"/>
</dbReference>
<evidence type="ECO:0000259" key="2">
    <source>
        <dbReference type="PROSITE" id="PS50975"/>
    </source>
</evidence>
<dbReference type="EMBL" id="MGHY01000009">
    <property type="protein sequence ID" value="OGM79650.1"/>
    <property type="molecule type" value="Genomic_DNA"/>
</dbReference>
<accession>A0A1F8CTL7</accession>
<dbReference type="AlphaFoldDB" id="A0A1F8CTL7"/>
<dbReference type="GO" id="GO:0005737">
    <property type="term" value="C:cytoplasm"/>
    <property type="evidence" value="ECO:0007669"/>
    <property type="project" value="TreeGrafter"/>
</dbReference>
<reference evidence="3 4" key="1">
    <citation type="journal article" date="2016" name="Nat. Commun.">
        <title>Thousands of microbial genomes shed light on interconnected biogeochemical processes in an aquifer system.</title>
        <authorList>
            <person name="Anantharaman K."/>
            <person name="Brown C.T."/>
            <person name="Hug L.A."/>
            <person name="Sharon I."/>
            <person name="Castelle C.J."/>
            <person name="Probst A.J."/>
            <person name="Thomas B.C."/>
            <person name="Singh A."/>
            <person name="Wilkins M.J."/>
            <person name="Karaoz U."/>
            <person name="Brodie E.L."/>
            <person name="Williams K.H."/>
            <person name="Hubbard S.S."/>
            <person name="Banfield J.F."/>
        </authorList>
    </citation>
    <scope>NUCLEOTIDE SEQUENCE [LARGE SCALE GENOMIC DNA]</scope>
</reference>
<dbReference type="InterPro" id="IPR013815">
    <property type="entry name" value="ATP_grasp_subdomain_1"/>
</dbReference>
<dbReference type="Proteomes" id="UP000178999">
    <property type="component" value="Unassembled WGS sequence"/>
</dbReference>
<dbReference type="STRING" id="1802538.A2382_01875"/>
<dbReference type="Gene3D" id="3.30.1490.20">
    <property type="entry name" value="ATP-grasp fold, A domain"/>
    <property type="match status" value="1"/>
</dbReference>
<dbReference type="Gene3D" id="3.30.470.20">
    <property type="entry name" value="ATP-grasp fold, B domain"/>
    <property type="match status" value="1"/>
</dbReference>
<dbReference type="GO" id="GO:0046872">
    <property type="term" value="F:metal ion binding"/>
    <property type="evidence" value="ECO:0007669"/>
    <property type="project" value="InterPro"/>
</dbReference>